<sequence>MFCSISCQFLQICSFSCPFCWMYIFYPFHLCNTIAILIPGSKDTKPPTAFHLNIKSSIRKRLTFCYLHFTCKVSYMTCCRIKHDHSHPMISFHYSSNHKPVARLKYIESHLLTRKDSIHDKKRYQINTKLY</sequence>
<protein>
    <submittedName>
        <fullName evidence="1">Uncharacterized protein</fullName>
    </submittedName>
</protein>
<accession>A0A7C9ERE8</accession>
<name>A0A7C9ERE8_OPUST</name>
<reference evidence="1" key="1">
    <citation type="journal article" date="2013" name="J. Plant Res.">
        <title>Effect of fungi and light on seed germination of three Opuntia species from semiarid lands of central Mexico.</title>
        <authorList>
            <person name="Delgado-Sanchez P."/>
            <person name="Jimenez-Bremont J.F."/>
            <person name="Guerrero-Gonzalez Mde L."/>
            <person name="Flores J."/>
        </authorList>
    </citation>
    <scope>NUCLEOTIDE SEQUENCE</scope>
    <source>
        <tissue evidence="1">Cladode</tissue>
    </source>
</reference>
<proteinExistence type="predicted"/>
<reference evidence="1" key="2">
    <citation type="submission" date="2020-07" db="EMBL/GenBank/DDBJ databases">
        <authorList>
            <person name="Vera ALvarez R."/>
            <person name="Arias-Moreno D.M."/>
            <person name="Jimenez-Jacinto V."/>
            <person name="Jimenez-Bremont J.F."/>
            <person name="Swaminathan K."/>
            <person name="Moose S.P."/>
            <person name="Guerrero-Gonzalez M.L."/>
            <person name="Marino-Ramirez L."/>
            <person name="Landsman D."/>
            <person name="Rodriguez-Kessler M."/>
            <person name="Delgado-Sanchez P."/>
        </authorList>
    </citation>
    <scope>NUCLEOTIDE SEQUENCE</scope>
    <source>
        <tissue evidence="1">Cladode</tissue>
    </source>
</reference>
<dbReference type="EMBL" id="GISG01249452">
    <property type="protein sequence ID" value="MBA4671045.1"/>
    <property type="molecule type" value="Transcribed_RNA"/>
</dbReference>
<dbReference type="AlphaFoldDB" id="A0A7C9ERE8"/>
<organism evidence="1">
    <name type="scientific">Opuntia streptacantha</name>
    <name type="common">Prickly pear cactus</name>
    <name type="synonym">Opuntia cardona</name>
    <dbReference type="NCBI Taxonomy" id="393608"/>
    <lineage>
        <taxon>Eukaryota</taxon>
        <taxon>Viridiplantae</taxon>
        <taxon>Streptophyta</taxon>
        <taxon>Embryophyta</taxon>
        <taxon>Tracheophyta</taxon>
        <taxon>Spermatophyta</taxon>
        <taxon>Magnoliopsida</taxon>
        <taxon>eudicotyledons</taxon>
        <taxon>Gunneridae</taxon>
        <taxon>Pentapetalae</taxon>
        <taxon>Caryophyllales</taxon>
        <taxon>Cactineae</taxon>
        <taxon>Cactaceae</taxon>
        <taxon>Opuntioideae</taxon>
        <taxon>Opuntia</taxon>
    </lineage>
</organism>
<evidence type="ECO:0000313" key="1">
    <source>
        <dbReference type="EMBL" id="MBA4671045.1"/>
    </source>
</evidence>